<dbReference type="AlphaFoldDB" id="A0A7H0VAM6"/>
<organism evidence="1 2">
    <name type="scientific">Croceimicrobium hydrocarbonivorans</name>
    <dbReference type="NCBI Taxonomy" id="2761580"/>
    <lineage>
        <taxon>Bacteria</taxon>
        <taxon>Pseudomonadati</taxon>
        <taxon>Bacteroidota</taxon>
        <taxon>Flavobacteriia</taxon>
        <taxon>Flavobacteriales</taxon>
        <taxon>Owenweeksiaceae</taxon>
        <taxon>Croceimicrobium</taxon>
    </lineage>
</organism>
<sequence length="92" mass="10324">MITVKNKKSTSNRVRPAGYEDWLDLWKQKSGNTNANISCRVPGCIWPAEAGGHVFNVNSTSKEFITPLCREHNHSSFSDTFLVSEKDLVDPN</sequence>
<gene>
    <name evidence="1" type="ORF">H4K34_10315</name>
</gene>
<proteinExistence type="predicted"/>
<evidence type="ECO:0000313" key="1">
    <source>
        <dbReference type="EMBL" id="QNR22774.1"/>
    </source>
</evidence>
<dbReference type="KEGG" id="chyd:H4K34_10315"/>
<evidence type="ECO:0000313" key="2">
    <source>
        <dbReference type="Proteomes" id="UP000516305"/>
    </source>
</evidence>
<dbReference type="Proteomes" id="UP000516305">
    <property type="component" value="Chromosome"/>
</dbReference>
<dbReference type="EMBL" id="CP060139">
    <property type="protein sequence ID" value="QNR22774.1"/>
    <property type="molecule type" value="Genomic_DNA"/>
</dbReference>
<keyword evidence="2" id="KW-1185">Reference proteome</keyword>
<name>A0A7H0VAM6_9FLAO</name>
<dbReference type="RefSeq" id="WP_210757341.1">
    <property type="nucleotide sequence ID" value="NZ_CP060139.1"/>
</dbReference>
<reference evidence="1 2" key="1">
    <citation type="submission" date="2020-08" db="EMBL/GenBank/DDBJ databases">
        <title>Croceimicrobium hydrocarbonivorans gen. nov., sp. nov., a novel marine bacterium isolated from a bacterial consortium that degrades polyethylene terephthalate.</title>
        <authorList>
            <person name="Liu R."/>
        </authorList>
    </citation>
    <scope>NUCLEOTIDE SEQUENCE [LARGE SCALE GENOMIC DNA]</scope>
    <source>
        <strain evidence="1 2">A20-9</strain>
    </source>
</reference>
<accession>A0A7H0VAM6</accession>
<protein>
    <submittedName>
        <fullName evidence="1">Uncharacterized protein</fullName>
    </submittedName>
</protein>